<dbReference type="PROSITE" id="PS51704">
    <property type="entry name" value="GP_PDE"/>
    <property type="match status" value="1"/>
</dbReference>
<dbReference type="SUPFAM" id="SSF51695">
    <property type="entry name" value="PLC-like phosphodiesterases"/>
    <property type="match status" value="1"/>
</dbReference>
<organism evidence="2 3">
    <name type="scientific">Parashewanella spongiae</name>
    <dbReference type="NCBI Taxonomy" id="342950"/>
    <lineage>
        <taxon>Bacteria</taxon>
        <taxon>Pseudomonadati</taxon>
        <taxon>Pseudomonadota</taxon>
        <taxon>Gammaproteobacteria</taxon>
        <taxon>Alteromonadales</taxon>
        <taxon>Shewanellaceae</taxon>
        <taxon>Parashewanella</taxon>
    </lineage>
</organism>
<dbReference type="CDD" id="cd08556">
    <property type="entry name" value="GDPD"/>
    <property type="match status" value="1"/>
</dbReference>
<evidence type="ECO:0000259" key="1">
    <source>
        <dbReference type="PROSITE" id="PS51704"/>
    </source>
</evidence>
<accession>A0A3A6TAH6</accession>
<evidence type="ECO:0000313" key="3">
    <source>
        <dbReference type="Proteomes" id="UP000273022"/>
    </source>
</evidence>
<name>A0A3A6TAH6_9GAMM</name>
<dbReference type="OrthoDB" id="9795622at2"/>
<dbReference type="EMBL" id="QYYH01000079">
    <property type="protein sequence ID" value="RJY11897.1"/>
    <property type="molecule type" value="Genomic_DNA"/>
</dbReference>
<comment type="caution">
    <text evidence="2">The sequence shown here is derived from an EMBL/GenBank/DDBJ whole genome shotgun (WGS) entry which is preliminary data.</text>
</comment>
<dbReference type="Proteomes" id="UP000273022">
    <property type="component" value="Unassembled WGS sequence"/>
</dbReference>
<dbReference type="InterPro" id="IPR017946">
    <property type="entry name" value="PLC-like_Pdiesterase_TIM-brl"/>
</dbReference>
<reference evidence="2 3" key="1">
    <citation type="submission" date="2018-09" db="EMBL/GenBank/DDBJ databases">
        <title>Phylogeny of the Shewanellaceae, and recommendation for two new genera, Pseudoshewanella and Parashewanella.</title>
        <authorList>
            <person name="Wang G."/>
        </authorList>
    </citation>
    <scope>NUCLEOTIDE SEQUENCE [LARGE SCALE GENOMIC DNA]</scope>
    <source>
        <strain evidence="2 3">KCTC 22492</strain>
    </source>
</reference>
<feature type="domain" description="GP-PDE" evidence="1">
    <location>
        <begin position="1"/>
        <end position="222"/>
    </location>
</feature>
<dbReference type="RefSeq" id="WP_121854031.1">
    <property type="nucleotide sequence ID" value="NZ_CP037952.1"/>
</dbReference>
<dbReference type="PANTHER" id="PTHR46211">
    <property type="entry name" value="GLYCEROPHOSPHORYL DIESTER PHOSPHODIESTERASE"/>
    <property type="match status" value="1"/>
</dbReference>
<dbReference type="Gene3D" id="3.20.20.190">
    <property type="entry name" value="Phosphatidylinositol (PI) phosphodiesterase"/>
    <property type="match status" value="1"/>
</dbReference>
<protein>
    <submittedName>
        <fullName evidence="2">Glycerophosphodiester phosphodiesterase</fullName>
    </submittedName>
</protein>
<dbReference type="GO" id="GO:0006629">
    <property type="term" value="P:lipid metabolic process"/>
    <property type="evidence" value="ECO:0007669"/>
    <property type="project" value="InterPro"/>
</dbReference>
<sequence length="222" mass="24845">MKIYAHRGASRYYPENTLQAFEKALELGATAIELDVHNVEGTLVVFHDRRLDEISSGSGYIDQITLSELSQITVQGQPIPTLWQVLEYVGGRCEVNIELKGFNTVKPLIKLYPEAITQFGFRIDQLLISSFKHPELAEFKKSHPQAHIAPLIEGVPLDLAATASKLNAVAVNLSLNFINQEMIDDVHLKGMKVNVFTVNNKHDFEEMKALGVDGIFSDHLEF</sequence>
<evidence type="ECO:0000313" key="2">
    <source>
        <dbReference type="EMBL" id="RJY11897.1"/>
    </source>
</evidence>
<dbReference type="PANTHER" id="PTHR46211:SF1">
    <property type="entry name" value="GLYCEROPHOSPHODIESTER PHOSPHODIESTERASE, CYTOPLASMIC"/>
    <property type="match status" value="1"/>
</dbReference>
<proteinExistence type="predicted"/>
<dbReference type="Pfam" id="PF03009">
    <property type="entry name" value="GDPD"/>
    <property type="match status" value="1"/>
</dbReference>
<keyword evidence="3" id="KW-1185">Reference proteome</keyword>
<gene>
    <name evidence="2" type="ORF">D5R81_12805</name>
</gene>
<dbReference type="GO" id="GO:0008081">
    <property type="term" value="F:phosphoric diester hydrolase activity"/>
    <property type="evidence" value="ECO:0007669"/>
    <property type="project" value="InterPro"/>
</dbReference>
<dbReference type="AlphaFoldDB" id="A0A3A6TAH6"/>
<dbReference type="InterPro" id="IPR030395">
    <property type="entry name" value="GP_PDE_dom"/>
</dbReference>